<dbReference type="RefSeq" id="WP_029370076.1">
    <property type="nucleotide sequence ID" value="NZ_BCSX01000011.1"/>
</dbReference>
<keyword evidence="1" id="KW-0812">Transmembrane</keyword>
<keyword evidence="1" id="KW-0472">Membrane</keyword>
<dbReference type="Proteomes" id="UP000069620">
    <property type="component" value="Unassembled WGS sequence"/>
</dbReference>
<sequence length="108" mass="11563">MSYRAVYLGIAGLVILGIGLYLMSMPVYLDDFDQYGMQIPCGSSYSAHLVQASAAGDQYVDKCGSALMTRRLWTIPVVAIGALAVIAVLVRAAMSPAHESLVPTRDTH</sequence>
<dbReference type="EMBL" id="BCSX01000011">
    <property type="protein sequence ID" value="GAS86789.1"/>
    <property type="molecule type" value="Genomic_DNA"/>
</dbReference>
<dbReference type="AlphaFoldDB" id="A0A100VVP9"/>
<gene>
    <name evidence="2" type="ORF">RMCB_0885</name>
</gene>
<keyword evidence="1" id="KW-1133">Transmembrane helix</keyword>
<proteinExistence type="predicted"/>
<feature type="transmembrane region" description="Helical" evidence="1">
    <location>
        <begin position="72"/>
        <end position="94"/>
    </location>
</feature>
<reference evidence="3" key="1">
    <citation type="journal article" date="2016" name="Genome Announc.">
        <title>Draft Genome Sequences of Five Rapidly Growing Mycobacterium Species, M. thermoresistibile, M. fortuitum subsp. acetamidolyticum, M. canariasense, M. brisbanense, and M. novocastrense.</title>
        <authorList>
            <person name="Katahira K."/>
            <person name="Ogura Y."/>
            <person name="Gotoh Y."/>
            <person name="Hayashi T."/>
        </authorList>
    </citation>
    <scope>NUCLEOTIDE SEQUENCE [LARGE SCALE GENOMIC DNA]</scope>
    <source>
        <strain evidence="3">JCM15654</strain>
    </source>
</reference>
<feature type="transmembrane region" description="Helical" evidence="1">
    <location>
        <begin position="6"/>
        <end position="29"/>
    </location>
</feature>
<evidence type="ECO:0008006" key="4">
    <source>
        <dbReference type="Google" id="ProtNLM"/>
    </source>
</evidence>
<reference evidence="3" key="2">
    <citation type="submission" date="2016-02" db="EMBL/GenBank/DDBJ databases">
        <title>Draft genome sequence of five rapidly growing Mycobacterium species.</title>
        <authorList>
            <person name="Katahira K."/>
            <person name="Gotou Y."/>
            <person name="Iida K."/>
            <person name="Ogura Y."/>
            <person name="Hayashi T."/>
        </authorList>
    </citation>
    <scope>NUCLEOTIDE SEQUENCE [LARGE SCALE GENOMIC DNA]</scope>
    <source>
        <strain evidence="3">JCM15654</strain>
    </source>
</reference>
<evidence type="ECO:0000313" key="3">
    <source>
        <dbReference type="Proteomes" id="UP000069620"/>
    </source>
</evidence>
<accession>A0A100VVP9</accession>
<keyword evidence="3" id="KW-1185">Reference proteome</keyword>
<evidence type="ECO:0000313" key="2">
    <source>
        <dbReference type="EMBL" id="GAS86789.1"/>
    </source>
</evidence>
<dbReference type="STRING" id="146020.RMCB_0885"/>
<comment type="caution">
    <text evidence="2">The sequence shown here is derived from an EMBL/GenBank/DDBJ whole genome shotgun (WGS) entry which is preliminary data.</text>
</comment>
<name>A0A100VVP9_9MYCO</name>
<organism evidence="2 3">
    <name type="scientific">Mycolicibacterium brisbanense</name>
    <dbReference type="NCBI Taxonomy" id="146020"/>
    <lineage>
        <taxon>Bacteria</taxon>
        <taxon>Bacillati</taxon>
        <taxon>Actinomycetota</taxon>
        <taxon>Actinomycetes</taxon>
        <taxon>Mycobacteriales</taxon>
        <taxon>Mycobacteriaceae</taxon>
        <taxon>Mycolicibacterium</taxon>
    </lineage>
</organism>
<evidence type="ECO:0000256" key="1">
    <source>
        <dbReference type="SAM" id="Phobius"/>
    </source>
</evidence>
<dbReference type="OrthoDB" id="4762524at2"/>
<protein>
    <recommendedName>
        <fullName evidence="4">Transmembrane protein</fullName>
    </recommendedName>
</protein>